<feature type="chain" id="PRO_5043239129" description="GDSL esterase/lipase" evidence="2">
    <location>
        <begin position="26"/>
        <end position="378"/>
    </location>
</feature>
<evidence type="ECO:0000313" key="4">
    <source>
        <dbReference type="Proteomes" id="UP000583929"/>
    </source>
</evidence>
<reference evidence="3 4" key="1">
    <citation type="journal article" date="2020" name="bioRxiv">
        <title>Sequence and annotation of 42 cannabis genomes reveals extensive copy number variation in cannabinoid synthesis and pathogen resistance genes.</title>
        <authorList>
            <person name="Mckernan K.J."/>
            <person name="Helbert Y."/>
            <person name="Kane L.T."/>
            <person name="Ebling H."/>
            <person name="Zhang L."/>
            <person name="Liu B."/>
            <person name="Eaton Z."/>
            <person name="Mclaughlin S."/>
            <person name="Kingan S."/>
            <person name="Baybayan P."/>
            <person name="Concepcion G."/>
            <person name="Jordan M."/>
            <person name="Riva A."/>
            <person name="Barbazuk W."/>
            <person name="Harkins T."/>
        </authorList>
    </citation>
    <scope>NUCLEOTIDE SEQUENCE [LARGE SCALE GENOMIC DNA]</scope>
    <source>
        <strain evidence="4">cv. Jamaican Lion 4</strain>
        <tissue evidence="3">Leaf</tissue>
    </source>
</reference>
<dbReference type="InterPro" id="IPR050592">
    <property type="entry name" value="GDSL_lipolytic_enzyme"/>
</dbReference>
<accession>A0A7J6FY55</accession>
<dbReference type="FunFam" id="3.40.50.1110:FF:000003">
    <property type="entry name" value="GDSL esterase/lipase APG"/>
    <property type="match status" value="1"/>
</dbReference>
<dbReference type="OMA" id="YERISWI"/>
<accession>A0A803PV18</accession>
<dbReference type="CDD" id="cd01837">
    <property type="entry name" value="SGNH_plant_lipase_like"/>
    <property type="match status" value="1"/>
</dbReference>
<dbReference type="PANTHER" id="PTHR45642">
    <property type="entry name" value="GDSL ESTERASE/LIPASE EXL3"/>
    <property type="match status" value="1"/>
</dbReference>
<dbReference type="Pfam" id="PF00657">
    <property type="entry name" value="Lipase_GDSL"/>
    <property type="match status" value="1"/>
</dbReference>
<dbReference type="AlphaFoldDB" id="A0A7J6FY55"/>
<dbReference type="InterPro" id="IPR035669">
    <property type="entry name" value="SGNH_plant_lipase-like"/>
</dbReference>
<keyword evidence="2" id="KW-0732">Signal</keyword>
<comment type="caution">
    <text evidence="3">The sequence shown here is derived from an EMBL/GenBank/DDBJ whole genome shotgun (WGS) entry which is preliminary data.</text>
</comment>
<dbReference type="InterPro" id="IPR001087">
    <property type="entry name" value="GDSL"/>
</dbReference>
<keyword evidence="4" id="KW-1185">Reference proteome</keyword>
<dbReference type="SUPFAM" id="SSF52266">
    <property type="entry name" value="SGNH hydrolase"/>
    <property type="match status" value="1"/>
</dbReference>
<dbReference type="Proteomes" id="UP000583929">
    <property type="component" value="Unassembled WGS sequence"/>
</dbReference>
<name>A0A7J6FY55_CANSA</name>
<organism evidence="3 4">
    <name type="scientific">Cannabis sativa</name>
    <name type="common">Hemp</name>
    <name type="synonym">Marijuana</name>
    <dbReference type="NCBI Taxonomy" id="3483"/>
    <lineage>
        <taxon>Eukaryota</taxon>
        <taxon>Viridiplantae</taxon>
        <taxon>Streptophyta</taxon>
        <taxon>Embryophyta</taxon>
        <taxon>Tracheophyta</taxon>
        <taxon>Spermatophyta</taxon>
        <taxon>Magnoliopsida</taxon>
        <taxon>eudicotyledons</taxon>
        <taxon>Gunneridae</taxon>
        <taxon>Pentapetalae</taxon>
        <taxon>rosids</taxon>
        <taxon>fabids</taxon>
        <taxon>Rosales</taxon>
        <taxon>Cannabaceae</taxon>
        <taxon>Cannabis</taxon>
    </lineage>
</organism>
<dbReference type="PANTHER" id="PTHR45642:SF120">
    <property type="entry name" value="GDSL-LIKE LIPASE_ACYLHYDROLASE"/>
    <property type="match status" value="1"/>
</dbReference>
<evidence type="ECO:0008006" key="5">
    <source>
        <dbReference type="Google" id="ProtNLM"/>
    </source>
</evidence>
<feature type="signal peptide" evidence="2">
    <location>
        <begin position="1"/>
        <end position="25"/>
    </location>
</feature>
<protein>
    <recommendedName>
        <fullName evidence="5">GDSL esterase/lipase</fullName>
    </recommendedName>
</protein>
<evidence type="ECO:0000313" key="3">
    <source>
        <dbReference type="EMBL" id="KAF4375635.1"/>
    </source>
</evidence>
<dbReference type="InterPro" id="IPR036514">
    <property type="entry name" value="SGNH_hydro_sf"/>
</dbReference>
<gene>
    <name evidence="3" type="ORF">G4B88_015170</name>
</gene>
<dbReference type="EMBL" id="JAATIQ010000161">
    <property type="protein sequence ID" value="KAF4375635.1"/>
    <property type="molecule type" value="Genomic_DNA"/>
</dbReference>
<dbReference type="OrthoDB" id="1600564at2759"/>
<sequence>MAPATFFFIILLVNFLATITNSCSGSRPKSSPEFPAILIFGDSTVDTGNNNYIQTLFKGNHYPYGKDFEGHVPTGRFSNGKLVPDLIASMLKIKDTVPPFFHPKLSDKDILTGVSFASAGSGFDELTTAASGVISFSNQIHYFKEYLARLERIVGEKQAKKIVGRALVIVAAGTNDFVFNFFDIPTRKLEFNISGYQDFVLKRLISYIEELYDNGCRRIAVSGLPPIGCLPIQRSTQLWKDRSCVEDQNMGAKTYNHKLERVLAKTQAKLPGTKVVYVDIYQPLFDMINHPDKYGYEETKRGCCGTGLIEAGPICNVLTPTCHEASKYMFWDSIHPSEATYKYLAQYLKEEVLPKLTTNHSQNIAHVHDYFVEIGKKN</sequence>
<evidence type="ECO:0000256" key="1">
    <source>
        <dbReference type="ARBA" id="ARBA00008668"/>
    </source>
</evidence>
<comment type="similarity">
    <text evidence="1">Belongs to the 'GDSL' lipolytic enzyme family.</text>
</comment>
<dbReference type="GO" id="GO:0016788">
    <property type="term" value="F:hydrolase activity, acting on ester bonds"/>
    <property type="evidence" value="ECO:0007669"/>
    <property type="project" value="InterPro"/>
</dbReference>
<proteinExistence type="inferred from homology"/>
<evidence type="ECO:0000256" key="2">
    <source>
        <dbReference type="SAM" id="SignalP"/>
    </source>
</evidence>
<dbReference type="Gene3D" id="3.40.50.1110">
    <property type="entry name" value="SGNH hydrolase"/>
    <property type="match status" value="1"/>
</dbReference>